<dbReference type="Gene3D" id="3.10.100.10">
    <property type="entry name" value="Mannose-Binding Protein A, subunit A"/>
    <property type="match status" value="1"/>
</dbReference>
<evidence type="ECO:0000259" key="1">
    <source>
        <dbReference type="PROSITE" id="PS50041"/>
    </source>
</evidence>
<reference evidence="2" key="1">
    <citation type="submission" date="2025-08" db="UniProtKB">
        <authorList>
            <consortium name="Ensembl"/>
        </authorList>
    </citation>
    <scope>IDENTIFICATION</scope>
</reference>
<dbReference type="PANTHER" id="PTHR45784:SF3">
    <property type="entry name" value="C-TYPE LECTIN DOMAIN FAMILY 4 MEMBER K-LIKE-RELATED"/>
    <property type="match status" value="1"/>
</dbReference>
<feature type="domain" description="C-type lectin" evidence="1">
    <location>
        <begin position="20"/>
        <end position="137"/>
    </location>
</feature>
<keyword evidence="3" id="KW-1185">Reference proteome</keyword>
<sequence length="166" mass="20021">LNEPVFLFLWIQTTQIIFKISSKIYHYINAEKTWTEAQQYCREKHTDLATVSNMADMKRLLSTRAGDNRETWIGLYDQTDVNRTWYWSLPGVEFNERETKWNPGEPNDLNTENCGHLNKNLKWTDTKCDQNKPFLCYDETNRTQKYHLIREEKTWQEDFTIHHLKI</sequence>
<dbReference type="SUPFAM" id="SSF56436">
    <property type="entry name" value="C-type lectin-like"/>
    <property type="match status" value="1"/>
</dbReference>
<proteinExistence type="predicted"/>
<dbReference type="Proteomes" id="UP000265020">
    <property type="component" value="Unassembled WGS sequence"/>
</dbReference>
<organism evidence="2 3">
    <name type="scientific">Cyprinodon variegatus</name>
    <name type="common">Sheepshead minnow</name>
    <dbReference type="NCBI Taxonomy" id="28743"/>
    <lineage>
        <taxon>Eukaryota</taxon>
        <taxon>Metazoa</taxon>
        <taxon>Chordata</taxon>
        <taxon>Craniata</taxon>
        <taxon>Vertebrata</taxon>
        <taxon>Euteleostomi</taxon>
        <taxon>Actinopterygii</taxon>
        <taxon>Neopterygii</taxon>
        <taxon>Teleostei</taxon>
        <taxon>Neoteleostei</taxon>
        <taxon>Acanthomorphata</taxon>
        <taxon>Ovalentaria</taxon>
        <taxon>Atherinomorphae</taxon>
        <taxon>Cyprinodontiformes</taxon>
        <taxon>Cyprinodontidae</taxon>
        <taxon>Cyprinodon</taxon>
    </lineage>
</organism>
<name>A0A3Q2DL54_CYPVA</name>
<dbReference type="PROSITE" id="PS50041">
    <property type="entry name" value="C_TYPE_LECTIN_2"/>
    <property type="match status" value="1"/>
</dbReference>
<protein>
    <recommendedName>
        <fullName evidence="1">C-type lectin domain-containing protein</fullName>
    </recommendedName>
</protein>
<dbReference type="InterPro" id="IPR016187">
    <property type="entry name" value="CTDL_fold"/>
</dbReference>
<dbReference type="AlphaFoldDB" id="A0A3Q2DL54"/>
<accession>A0A3Q2DL54</accession>
<dbReference type="GeneTree" id="ENSGT00940000163911"/>
<dbReference type="SMART" id="SM00034">
    <property type="entry name" value="CLECT"/>
    <property type="match status" value="1"/>
</dbReference>
<dbReference type="OMA" id="DNDIENC"/>
<dbReference type="PANTHER" id="PTHR45784">
    <property type="entry name" value="C-TYPE LECTIN DOMAIN FAMILY 20 MEMBER A-RELATED"/>
    <property type="match status" value="1"/>
</dbReference>
<dbReference type="Pfam" id="PF00059">
    <property type="entry name" value="Lectin_C"/>
    <property type="match status" value="1"/>
</dbReference>
<dbReference type="InterPro" id="IPR016186">
    <property type="entry name" value="C-type_lectin-like/link_sf"/>
</dbReference>
<evidence type="ECO:0000313" key="3">
    <source>
        <dbReference type="Proteomes" id="UP000265020"/>
    </source>
</evidence>
<evidence type="ECO:0000313" key="2">
    <source>
        <dbReference type="Ensembl" id="ENSCVAP00000020138.1"/>
    </source>
</evidence>
<dbReference type="Ensembl" id="ENSCVAT00000015124.1">
    <property type="protein sequence ID" value="ENSCVAP00000020138.1"/>
    <property type="gene ID" value="ENSCVAG00000001316.1"/>
</dbReference>
<reference evidence="2" key="2">
    <citation type="submission" date="2025-09" db="UniProtKB">
        <authorList>
            <consortium name="Ensembl"/>
        </authorList>
    </citation>
    <scope>IDENTIFICATION</scope>
</reference>
<dbReference type="InterPro" id="IPR001304">
    <property type="entry name" value="C-type_lectin-like"/>
</dbReference>